<dbReference type="Pfam" id="PF14441">
    <property type="entry name" value="OTT_1508_deam"/>
    <property type="match status" value="1"/>
</dbReference>
<feature type="compositionally biased region" description="Basic residues" evidence="5">
    <location>
        <begin position="336"/>
        <end position="352"/>
    </location>
</feature>
<gene>
    <name evidence="7" type="ORF">MAPG_08612</name>
</gene>
<feature type="compositionally biased region" description="Acidic residues" evidence="5">
    <location>
        <begin position="43"/>
        <end position="53"/>
    </location>
</feature>
<evidence type="ECO:0000256" key="2">
    <source>
        <dbReference type="ARBA" id="ARBA00022771"/>
    </source>
</evidence>
<feature type="domain" description="MYND-type" evidence="6">
    <location>
        <begin position="571"/>
        <end position="607"/>
    </location>
</feature>
<dbReference type="Gene3D" id="6.10.140.2220">
    <property type="match status" value="1"/>
</dbReference>
<organism evidence="7">
    <name type="scientific">Magnaporthiopsis poae (strain ATCC 64411 / 73-15)</name>
    <name type="common">Kentucky bluegrass fungus</name>
    <name type="synonym">Magnaporthe poae</name>
    <dbReference type="NCBI Taxonomy" id="644358"/>
    <lineage>
        <taxon>Eukaryota</taxon>
        <taxon>Fungi</taxon>
        <taxon>Dikarya</taxon>
        <taxon>Ascomycota</taxon>
        <taxon>Pezizomycotina</taxon>
        <taxon>Sordariomycetes</taxon>
        <taxon>Sordariomycetidae</taxon>
        <taxon>Magnaporthales</taxon>
        <taxon>Magnaporthaceae</taxon>
        <taxon>Magnaporthiopsis</taxon>
    </lineage>
</organism>
<dbReference type="OrthoDB" id="4587840at2759"/>
<dbReference type="PROSITE" id="PS50865">
    <property type="entry name" value="ZF_MYND_2"/>
    <property type="match status" value="1"/>
</dbReference>
<dbReference type="AlphaFoldDB" id="A0A0H2U6S1"/>
<keyword evidence="1" id="KW-0479">Metal-binding</keyword>
<feature type="region of interest" description="Disordered" evidence="5">
    <location>
        <begin position="326"/>
        <end position="354"/>
    </location>
</feature>
<feature type="non-terminal residue" evidence="7">
    <location>
        <position position="770"/>
    </location>
</feature>
<feature type="region of interest" description="Disordered" evidence="5">
    <location>
        <begin position="36"/>
        <end position="63"/>
    </location>
</feature>
<evidence type="ECO:0000313" key="7">
    <source>
        <dbReference type="EMBL" id="KLU89641.1"/>
    </source>
</evidence>
<accession>A0A0H2U6S1</accession>
<evidence type="ECO:0000256" key="1">
    <source>
        <dbReference type="ARBA" id="ARBA00022723"/>
    </source>
</evidence>
<protein>
    <recommendedName>
        <fullName evidence="6">MYND-type domain-containing protein</fullName>
    </recommendedName>
</protein>
<keyword evidence="2 4" id="KW-0863">Zinc-finger</keyword>
<evidence type="ECO:0000256" key="3">
    <source>
        <dbReference type="ARBA" id="ARBA00022833"/>
    </source>
</evidence>
<evidence type="ECO:0000256" key="5">
    <source>
        <dbReference type="SAM" id="MobiDB-lite"/>
    </source>
</evidence>
<dbReference type="VEuPathDB" id="FungiDB:MAPG_08612"/>
<dbReference type="GO" id="GO:0008270">
    <property type="term" value="F:zinc ion binding"/>
    <property type="evidence" value="ECO:0007669"/>
    <property type="project" value="UniProtKB-KW"/>
</dbReference>
<evidence type="ECO:0000259" key="6">
    <source>
        <dbReference type="PROSITE" id="PS50865"/>
    </source>
</evidence>
<reference evidence="7" key="2">
    <citation type="submission" date="2011-03" db="EMBL/GenBank/DDBJ databases">
        <title>Annotation of Magnaporthe poae ATCC 64411.</title>
        <authorList>
            <person name="Ma L.-J."/>
            <person name="Dead R."/>
            <person name="Young S.K."/>
            <person name="Zeng Q."/>
            <person name="Gargeya S."/>
            <person name="Fitzgerald M."/>
            <person name="Haas B."/>
            <person name="Abouelleil A."/>
            <person name="Alvarado L."/>
            <person name="Arachchi H.M."/>
            <person name="Berlin A."/>
            <person name="Brown A."/>
            <person name="Chapman S.B."/>
            <person name="Chen Z."/>
            <person name="Dunbar C."/>
            <person name="Freedman E."/>
            <person name="Gearin G."/>
            <person name="Gellesch M."/>
            <person name="Goldberg J."/>
            <person name="Griggs A."/>
            <person name="Gujja S."/>
            <person name="Heiman D."/>
            <person name="Howarth C."/>
            <person name="Larson L."/>
            <person name="Lui A."/>
            <person name="MacDonald P.J.P."/>
            <person name="Mehta T."/>
            <person name="Montmayeur A."/>
            <person name="Murphy C."/>
            <person name="Neiman D."/>
            <person name="Pearson M."/>
            <person name="Priest M."/>
            <person name="Roberts A."/>
            <person name="Saif S."/>
            <person name="Shea T."/>
            <person name="Shenoy N."/>
            <person name="Sisk P."/>
            <person name="Stolte C."/>
            <person name="Sykes S."/>
            <person name="Yandava C."/>
            <person name="Wortman J."/>
            <person name="Nusbaum C."/>
            <person name="Birren B."/>
        </authorList>
    </citation>
    <scope>NUCLEOTIDE SEQUENCE</scope>
    <source>
        <strain evidence="7">ATCC 64411</strain>
    </source>
</reference>
<dbReference type="PROSITE" id="PS01360">
    <property type="entry name" value="ZF_MYND_1"/>
    <property type="match status" value="1"/>
</dbReference>
<evidence type="ECO:0000256" key="4">
    <source>
        <dbReference type="PROSITE-ProRule" id="PRU00134"/>
    </source>
</evidence>
<dbReference type="SUPFAM" id="SSF144232">
    <property type="entry name" value="HIT/MYND zinc finger-like"/>
    <property type="match status" value="1"/>
</dbReference>
<dbReference type="InterPro" id="IPR027796">
    <property type="entry name" value="OTT_1508_deam-like"/>
</dbReference>
<dbReference type="InterPro" id="IPR002893">
    <property type="entry name" value="Znf_MYND"/>
</dbReference>
<keyword evidence="3" id="KW-0862">Zinc</keyword>
<proteinExistence type="predicted"/>
<sequence length="770" mass="83990">MGDTSFHWRLPGLDRDRFEALAKLLRLRNGSQLHEPASNFDILPDDEDAEDGDPITASAQHGTGQDIKLTKSFLDGLAELVAGVRGRDHVSATLLIRRPDRLEILVARGKELEWEDPAAEMLGRLQAGLRQIAALGYDDPRSGPVGAKLWEALVYAYRSRIIDYTRDVQEAFARIGWTPEPPTPRLVDTALRSARLELLGLYGAVGNTHDISTLADFGSLVIRAHYLRGGYSNGTVAKALGEPHEAAGMPELIAAIGSLGRLARVFGAFARATTLPGFDNLHMVPVTVNPFQCSPESQQDVPWSLEAAFAALDLQPHPMSVAQVMGKASATTAGRVKSKKPRSNKAKGKGGKPHPLSFAELQAGFDNLQGVSSEPHAEVQLALAAATWRQDEGGGMLFPYAGCSKKSCLLCATFLQEYQGLMTRGCHGKLYGTWTVPSLDLDADAVKNVVKAVEAVERAMKSALLSTAAVASPARGKASGSARRLLSTTTATSPPRDCGDDRAWTEWIVQGQLQAKHVSASAAVASPAVDGPEVAAVVDDPEVADVREGDPISLPSTELPATDGDGEIGECDFCERDTSRRCSACGRGYFCSERCQEKMDYFHLKECSYRDMTTADRLFGAMATDSLPTDVQTLEDFGFTRCRHPKEECSLFGLYHGLLSPSIQQDEDDNDVAGRLRQWQQSGTLAENIIRSFSRLPEGTRGGYFPWFLRNRHVFDFSVPAPDEQTRARRMLQAAVERGRRYLAAAEGDQDHRGYRPWAERHCFLFCALA</sequence>
<name>A0A0H2U6S1_MAGP6</name>
<dbReference type="EMBL" id="GL876973">
    <property type="protein sequence ID" value="KLU89641.1"/>
    <property type="molecule type" value="Genomic_DNA"/>
</dbReference>
<reference evidence="7" key="1">
    <citation type="submission" date="2010-05" db="EMBL/GenBank/DDBJ databases">
        <title>The Genome Sequence of Magnaporthe poae strain ATCC 64411.</title>
        <authorList>
            <consortium name="The Broad Institute Genome Sequencing Platform"/>
            <consortium name="Broad Institute Genome Sequencing Center for Infectious Disease"/>
            <person name="Ma L.-J."/>
            <person name="Dead R."/>
            <person name="Young S."/>
            <person name="Zeng Q."/>
            <person name="Koehrsen M."/>
            <person name="Alvarado L."/>
            <person name="Berlin A."/>
            <person name="Chapman S.B."/>
            <person name="Chen Z."/>
            <person name="Freedman E."/>
            <person name="Gellesch M."/>
            <person name="Goldberg J."/>
            <person name="Griggs A."/>
            <person name="Gujja S."/>
            <person name="Heilman E.R."/>
            <person name="Heiman D."/>
            <person name="Hepburn T."/>
            <person name="Howarth C."/>
            <person name="Jen D."/>
            <person name="Larson L."/>
            <person name="Mehta T."/>
            <person name="Neiman D."/>
            <person name="Pearson M."/>
            <person name="Roberts A."/>
            <person name="Saif S."/>
            <person name="Shea T."/>
            <person name="Shenoy N."/>
            <person name="Sisk P."/>
            <person name="Stolte C."/>
            <person name="Sykes S."/>
            <person name="Walk T."/>
            <person name="White J."/>
            <person name="Yandava C."/>
            <person name="Haas B."/>
            <person name="Nusbaum C."/>
            <person name="Birren B."/>
        </authorList>
    </citation>
    <scope>NUCLEOTIDE SEQUENCE</scope>
    <source>
        <strain evidence="7">ATCC 64411</strain>
    </source>
</reference>